<evidence type="ECO:0000259" key="2">
    <source>
        <dbReference type="Pfam" id="PF16221"/>
    </source>
</evidence>
<organism evidence="4 5">
    <name type="scientific">Shinella lacus</name>
    <dbReference type="NCBI Taxonomy" id="2654216"/>
    <lineage>
        <taxon>Bacteria</taxon>
        <taxon>Pseudomonadati</taxon>
        <taxon>Pseudomonadota</taxon>
        <taxon>Alphaproteobacteria</taxon>
        <taxon>Hyphomicrobiales</taxon>
        <taxon>Rhizobiaceae</taxon>
        <taxon>Shinella</taxon>
    </lineage>
</organism>
<dbReference type="Gene3D" id="3.50.30.90">
    <property type="match status" value="1"/>
</dbReference>
<comment type="caution">
    <text evidence="4">The sequence shown here is derived from an EMBL/GenBank/DDBJ whole genome shotgun (WGS) entry which is preliminary data.</text>
</comment>
<dbReference type="PIRSF" id="PIRSF015244">
    <property type="entry name" value="UCP015244"/>
    <property type="match status" value="1"/>
</dbReference>
<sequence length="447" mass="49482">MNEVPRVDDGIVREGPADLGGELHALVSRLFPICRSITGEGVRETLAILSEHIDIAVREVPSGTPVFDWTVPQEWTVRNAHIRTASGRVVVDFAQSNLHLVSYSEPVARRMPLSELRAHLHTLPDQPDLIPYRTSYYRRDWGFCMRHRDYLALEEGDYDVFIDTTLADGSLTYGEVFLPGTTEREVLLTAHICHPSLANDNCSGLAVLTLLARMLAGRQNRYGYRFLFAPGTIGALCWLAGNEDRLAGIDHSLVVSCIGDAGGPVYKRSRRGDAMIDRVMESVRCAGRKVTMLDFSPYGYDERQFCSPGFNLPVGLLQRSAFGTFPEYHTSADNLDLVRPDHLASSFRMITDIIDILETDWVPLNLSPKGEPQLGRRGLYSATGGHKTTSDITMAYLWVLNLADGSHGLLDIASRSGLPFADIAYAADRLKQCGLLGKAEDSVNRQT</sequence>
<keyword evidence="5" id="KW-1185">Reference proteome</keyword>
<reference evidence="4" key="1">
    <citation type="submission" date="2021-07" db="EMBL/GenBank/DDBJ databases">
        <title>Shinella sp. nov., a novel member of the genus Shinella from water.</title>
        <authorList>
            <person name="Deng Y."/>
        </authorList>
    </citation>
    <scope>NUCLEOTIDE SEQUENCE</scope>
    <source>
        <strain evidence="4">CPCC 100929</strain>
    </source>
</reference>
<dbReference type="Pfam" id="PF16254">
    <property type="entry name" value="DUF4910"/>
    <property type="match status" value="1"/>
</dbReference>
<evidence type="ECO:0000313" key="4">
    <source>
        <dbReference type="EMBL" id="MCQ4632353.1"/>
    </source>
</evidence>
<dbReference type="RefSeq" id="WP_256118982.1">
    <property type="nucleotide sequence ID" value="NZ_WHSB02000007.1"/>
</dbReference>
<dbReference type="Gene3D" id="3.40.630.10">
    <property type="entry name" value="Zn peptidases"/>
    <property type="match status" value="1"/>
</dbReference>
<dbReference type="InterPro" id="IPR032622">
    <property type="entry name" value="UCP01524_HTH"/>
</dbReference>
<proteinExistence type="predicted"/>
<feature type="domain" description="DUF4910" evidence="3">
    <location>
        <begin position="24"/>
        <end position="360"/>
    </location>
</feature>
<evidence type="ECO:0000259" key="1">
    <source>
        <dbReference type="Pfam" id="PF09940"/>
    </source>
</evidence>
<dbReference type="InterPro" id="IPR012353">
    <property type="entry name" value="UCP015244"/>
</dbReference>
<name>A0ABT1RAY6_9HYPH</name>
<dbReference type="Pfam" id="PF09940">
    <property type="entry name" value="DUF2172"/>
    <property type="match status" value="1"/>
</dbReference>
<dbReference type="InterPro" id="IPR032610">
    <property type="entry name" value="DUF2172"/>
</dbReference>
<dbReference type="InterPro" id="IPR032589">
    <property type="entry name" value="DUF4910"/>
</dbReference>
<dbReference type="SUPFAM" id="SSF53187">
    <property type="entry name" value="Zn-dependent exopeptidases"/>
    <property type="match status" value="1"/>
</dbReference>
<evidence type="ECO:0000313" key="5">
    <source>
        <dbReference type="Proteomes" id="UP000996601"/>
    </source>
</evidence>
<feature type="domain" description="DUF2172" evidence="1">
    <location>
        <begin position="74"/>
        <end position="165"/>
    </location>
</feature>
<dbReference type="Proteomes" id="UP000996601">
    <property type="component" value="Unassembled WGS sequence"/>
</dbReference>
<evidence type="ECO:0000259" key="3">
    <source>
        <dbReference type="Pfam" id="PF16254"/>
    </source>
</evidence>
<protein>
    <submittedName>
        <fullName evidence="4">DUF4910 domain-containing protein</fullName>
    </submittedName>
</protein>
<gene>
    <name evidence="4" type="ORF">GB927_020040</name>
</gene>
<dbReference type="InterPro" id="IPR036388">
    <property type="entry name" value="WH-like_DNA-bd_sf"/>
</dbReference>
<accession>A0ABT1RAY6</accession>
<dbReference type="Pfam" id="PF16221">
    <property type="entry name" value="HTH_47"/>
    <property type="match status" value="1"/>
</dbReference>
<dbReference type="Gene3D" id="1.10.10.10">
    <property type="entry name" value="Winged helix-like DNA-binding domain superfamily/Winged helix DNA-binding domain"/>
    <property type="match status" value="1"/>
</dbReference>
<feature type="domain" description="UCP01524 winged helix-turn-helix" evidence="2">
    <location>
        <begin position="362"/>
        <end position="436"/>
    </location>
</feature>
<dbReference type="EMBL" id="WHSB02000007">
    <property type="protein sequence ID" value="MCQ4632353.1"/>
    <property type="molecule type" value="Genomic_DNA"/>
</dbReference>